<organism evidence="1 2">
    <name type="scientific">Gossypium mustelinum</name>
    <name type="common">Cotton</name>
    <name type="synonym">Gossypium caicoense</name>
    <dbReference type="NCBI Taxonomy" id="34275"/>
    <lineage>
        <taxon>Eukaryota</taxon>
        <taxon>Viridiplantae</taxon>
        <taxon>Streptophyta</taxon>
        <taxon>Embryophyta</taxon>
        <taxon>Tracheophyta</taxon>
        <taxon>Spermatophyta</taxon>
        <taxon>Magnoliopsida</taxon>
        <taxon>eudicotyledons</taxon>
        <taxon>Gunneridae</taxon>
        <taxon>Pentapetalae</taxon>
        <taxon>rosids</taxon>
        <taxon>malvids</taxon>
        <taxon>Malvales</taxon>
        <taxon>Malvaceae</taxon>
        <taxon>Malvoideae</taxon>
        <taxon>Gossypium</taxon>
    </lineage>
</organism>
<evidence type="ECO:0000313" key="2">
    <source>
        <dbReference type="Proteomes" id="UP000323597"/>
    </source>
</evidence>
<gene>
    <name evidence="1" type="ORF">E1A91_D10G148000v1</name>
</gene>
<name>A0A5D2T9F2_GOSMU</name>
<dbReference type="EMBL" id="CM017658">
    <property type="protein sequence ID" value="TYI61083.1"/>
    <property type="molecule type" value="Genomic_DNA"/>
</dbReference>
<accession>A0A5D2T9F2</accession>
<keyword evidence="2" id="KW-1185">Reference proteome</keyword>
<reference evidence="1 2" key="1">
    <citation type="submission" date="2019-07" db="EMBL/GenBank/DDBJ databases">
        <title>WGS assembly of Gossypium mustelinum.</title>
        <authorList>
            <person name="Chen Z.J."/>
            <person name="Sreedasyam A."/>
            <person name="Ando A."/>
            <person name="Song Q."/>
            <person name="De L."/>
            <person name="Hulse-Kemp A."/>
            <person name="Ding M."/>
            <person name="Ye W."/>
            <person name="Kirkbride R."/>
            <person name="Jenkins J."/>
            <person name="Plott C."/>
            <person name="Lovell J."/>
            <person name="Lin Y.-M."/>
            <person name="Vaughn R."/>
            <person name="Liu B."/>
            <person name="Li W."/>
            <person name="Simpson S."/>
            <person name="Scheffler B."/>
            <person name="Saski C."/>
            <person name="Grover C."/>
            <person name="Hu G."/>
            <person name="Conover J."/>
            <person name="Carlson J."/>
            <person name="Shu S."/>
            <person name="Boston L."/>
            <person name="Williams M."/>
            <person name="Peterson D."/>
            <person name="Mcgee K."/>
            <person name="Jones D."/>
            <person name="Wendel J."/>
            <person name="Stelly D."/>
            <person name="Grimwood J."/>
            <person name="Schmutz J."/>
        </authorList>
    </citation>
    <scope>NUCLEOTIDE SEQUENCE [LARGE SCALE GENOMIC DNA]</scope>
    <source>
        <strain evidence="1">1408120.09</strain>
    </source>
</reference>
<dbReference type="AlphaFoldDB" id="A0A5D2T9F2"/>
<dbReference type="Proteomes" id="UP000323597">
    <property type="component" value="Chromosome D10"/>
</dbReference>
<protein>
    <submittedName>
        <fullName evidence="1">Uncharacterized protein</fullName>
    </submittedName>
</protein>
<sequence length="53" mass="5770">MTTEGERKVQSRYMVVRGPACTGAMRGRGVLVRRLAHTHERGLVLDFGAVTAA</sequence>
<evidence type="ECO:0000313" key="1">
    <source>
        <dbReference type="EMBL" id="TYI61083.1"/>
    </source>
</evidence>
<proteinExistence type="predicted"/>